<dbReference type="GO" id="GO:0015031">
    <property type="term" value="P:protein transport"/>
    <property type="evidence" value="ECO:0007669"/>
    <property type="project" value="UniProtKB-KW"/>
</dbReference>
<keyword evidence="1" id="KW-0539">Nucleus</keyword>
<evidence type="ECO:0000256" key="1">
    <source>
        <dbReference type="RuleBase" id="RU364108"/>
    </source>
</evidence>
<feature type="domain" description="Nmd3 N-terminal" evidence="2">
    <location>
        <begin position="16"/>
        <end position="152"/>
    </location>
</feature>
<dbReference type="PANTHER" id="PTHR12746">
    <property type="entry name" value="NONSENSE-MEDIATED MRNA DECAY PROTEIN 3"/>
    <property type="match status" value="1"/>
</dbReference>
<organism evidence="3 4">
    <name type="scientific">Kipferlia bialata</name>
    <dbReference type="NCBI Taxonomy" id="797122"/>
    <lineage>
        <taxon>Eukaryota</taxon>
        <taxon>Metamonada</taxon>
        <taxon>Carpediemonas-like organisms</taxon>
        <taxon>Kipferlia</taxon>
    </lineage>
</organism>
<dbReference type="AlphaFoldDB" id="A0A9K3GNV5"/>
<comment type="similarity">
    <text evidence="1">Belongs to the NMD3 family.</text>
</comment>
<dbReference type="PANTHER" id="PTHR12746:SF2">
    <property type="entry name" value="60S RIBOSOMAL EXPORT PROTEIN NMD3"/>
    <property type="match status" value="1"/>
</dbReference>
<dbReference type="GO" id="GO:0043023">
    <property type="term" value="F:ribosomal large subunit binding"/>
    <property type="evidence" value="ECO:0007669"/>
    <property type="project" value="InterPro"/>
</dbReference>
<dbReference type="GO" id="GO:0000055">
    <property type="term" value="P:ribosomal large subunit export from nucleus"/>
    <property type="evidence" value="ECO:0007669"/>
    <property type="project" value="TreeGrafter"/>
</dbReference>
<comment type="function">
    <text evidence="1">Acts as an adapter for the XPO1/CRM1-mediated export of the 60S ribosomal subunit.</text>
</comment>
<dbReference type="EMBL" id="BDIP01004748">
    <property type="protein sequence ID" value="GIQ89160.1"/>
    <property type="molecule type" value="Genomic_DNA"/>
</dbReference>
<keyword evidence="4" id="KW-1185">Reference proteome</keyword>
<dbReference type="InterPro" id="IPR039768">
    <property type="entry name" value="Nmd3"/>
</dbReference>
<evidence type="ECO:0000313" key="4">
    <source>
        <dbReference type="Proteomes" id="UP000265618"/>
    </source>
</evidence>
<keyword evidence="1" id="KW-0813">Transport</keyword>
<feature type="non-terminal residue" evidence="3">
    <location>
        <position position="152"/>
    </location>
</feature>
<dbReference type="Pfam" id="PF04981">
    <property type="entry name" value="NMD3"/>
    <property type="match status" value="1"/>
</dbReference>
<accession>A0A9K3GNV5</accession>
<dbReference type="OrthoDB" id="203821at2759"/>
<protein>
    <recommendedName>
        <fullName evidence="1">60S ribosomal export protein NMD3</fullName>
    </recommendedName>
</protein>
<comment type="caution">
    <text evidence="3">The sequence shown here is derived from an EMBL/GenBank/DDBJ whole genome shotgun (WGS) entry which is preliminary data.</text>
</comment>
<gene>
    <name evidence="3" type="ORF">KIPB_011566</name>
</gene>
<reference evidence="3 4" key="1">
    <citation type="journal article" date="2018" name="PLoS ONE">
        <title>The draft genome of Kipferlia bialata reveals reductive genome evolution in fornicate parasites.</title>
        <authorList>
            <person name="Tanifuji G."/>
            <person name="Takabayashi S."/>
            <person name="Kume K."/>
            <person name="Takagi M."/>
            <person name="Nakayama T."/>
            <person name="Kamikawa R."/>
            <person name="Inagaki Y."/>
            <person name="Hashimoto T."/>
        </authorList>
    </citation>
    <scope>NUCLEOTIDE SEQUENCE [LARGE SCALE GENOMIC DNA]</scope>
    <source>
        <strain evidence="3">NY0173</strain>
    </source>
</reference>
<sequence>MGSVQAGAEAKYTTACCSCGCDIEPNPANMCLNCLSHRVNIAEEVDTEQTVLYCRNCGRYSAGLGKFQAVELESPQMLSILMKRIRGLNKLKVVDARFVWCEEHSRRIRLRLTVQKEVFSGALLQQSFEVVFVVTNQQCVDCQRSFTDHTWK</sequence>
<evidence type="ECO:0000259" key="2">
    <source>
        <dbReference type="Pfam" id="PF04981"/>
    </source>
</evidence>
<name>A0A9K3GNV5_9EUKA</name>
<proteinExistence type="inferred from homology"/>
<dbReference type="InterPro" id="IPR007064">
    <property type="entry name" value="Nmd3_N"/>
</dbReference>
<evidence type="ECO:0000313" key="3">
    <source>
        <dbReference type="EMBL" id="GIQ89160.1"/>
    </source>
</evidence>
<comment type="subcellular location">
    <subcellularLocation>
        <location evidence="1">Cytoplasm</location>
    </subcellularLocation>
    <subcellularLocation>
        <location evidence="1">Nucleus</location>
    </subcellularLocation>
</comment>
<keyword evidence="1" id="KW-0963">Cytoplasm</keyword>
<dbReference type="GO" id="GO:0005634">
    <property type="term" value="C:nucleus"/>
    <property type="evidence" value="ECO:0007669"/>
    <property type="project" value="UniProtKB-SubCell"/>
</dbReference>
<dbReference type="Proteomes" id="UP000265618">
    <property type="component" value="Unassembled WGS sequence"/>
</dbReference>
<keyword evidence="1" id="KW-0653">Protein transport</keyword>
<dbReference type="GO" id="GO:0005737">
    <property type="term" value="C:cytoplasm"/>
    <property type="evidence" value="ECO:0007669"/>
    <property type="project" value="UniProtKB-SubCell"/>
</dbReference>